<accession>A0A0P8C6X7</accession>
<keyword evidence="1" id="KW-0812">Transmembrane</keyword>
<sequence>MNEEQKDEGIRGKKMLTGKRLVFAILGAVLAGAVIAGIYYYENTYKFRQYNVDVNSDMGKVATKIAIDTMIDEGYKPNELIPRVIKAQNTGFDYQGTQSPVYDIVRLWVLLSEPDTYENYTLFTNHPIKNGEKSILLYNFVTPVEGSKKMPWKPGTAEWPPRYYTITIQDSIIEASLDGVKRARIINPAIVDMSAHENKKQIDLINEAGYRYGGTNITYDTNILVLYAYGAYNPWPRESVEVVIDIVGNNAKISGIIKYEGSSESKDEYYIDRNVEERKWYIKPKTVPIKPEN</sequence>
<reference evidence="2 3" key="1">
    <citation type="submission" date="2015-09" db="EMBL/GenBank/DDBJ databases">
        <title>A metagenomics-based metabolic model of nitrate-dependent anaerobic oxidation of methane by Methanoperedens-like archaea.</title>
        <authorList>
            <person name="Arshad A."/>
            <person name="Speth D.R."/>
            <person name="De Graaf R.M."/>
            <person name="Op Den Camp H.J."/>
            <person name="Jetten M.S."/>
            <person name="Welte C.U."/>
        </authorList>
    </citation>
    <scope>NUCLEOTIDE SEQUENCE [LARGE SCALE GENOMIC DNA]</scope>
</reference>
<protein>
    <submittedName>
        <fullName evidence="2">Uncharacterized protein</fullName>
    </submittedName>
</protein>
<keyword evidence="1" id="KW-1133">Transmembrane helix</keyword>
<dbReference type="AlphaFoldDB" id="A0A0P8C6X7"/>
<dbReference type="Proteomes" id="UP000050360">
    <property type="component" value="Unassembled WGS sequence"/>
</dbReference>
<comment type="caution">
    <text evidence="2">The sequence shown here is derived from an EMBL/GenBank/DDBJ whole genome shotgun (WGS) entry which is preliminary data.</text>
</comment>
<organism evidence="2 3">
    <name type="scientific">Candidatus Methanoperedens nitratireducens</name>
    <dbReference type="NCBI Taxonomy" id="1392998"/>
    <lineage>
        <taxon>Archaea</taxon>
        <taxon>Methanobacteriati</taxon>
        <taxon>Methanobacteriota</taxon>
        <taxon>Stenosarchaea group</taxon>
        <taxon>Methanomicrobia</taxon>
        <taxon>Methanosarcinales</taxon>
        <taxon>ANME-2 cluster</taxon>
        <taxon>Candidatus Methanoperedentaceae</taxon>
        <taxon>Candidatus Methanoperedens</taxon>
    </lineage>
</organism>
<name>A0A0P8C6X7_9EURY</name>
<evidence type="ECO:0000256" key="1">
    <source>
        <dbReference type="SAM" id="Phobius"/>
    </source>
</evidence>
<feature type="transmembrane region" description="Helical" evidence="1">
    <location>
        <begin position="21"/>
        <end position="41"/>
    </location>
</feature>
<evidence type="ECO:0000313" key="2">
    <source>
        <dbReference type="EMBL" id="KPQ42500.1"/>
    </source>
</evidence>
<keyword evidence="1" id="KW-0472">Membrane</keyword>
<gene>
    <name evidence="2" type="ORF">MPEBLZ_02958</name>
</gene>
<proteinExistence type="predicted"/>
<dbReference type="EMBL" id="LKCM01000230">
    <property type="protein sequence ID" value="KPQ42500.1"/>
    <property type="molecule type" value="Genomic_DNA"/>
</dbReference>
<evidence type="ECO:0000313" key="3">
    <source>
        <dbReference type="Proteomes" id="UP000050360"/>
    </source>
</evidence>